<dbReference type="GO" id="GO:0042054">
    <property type="term" value="F:histone methyltransferase activity"/>
    <property type="evidence" value="ECO:0007669"/>
    <property type="project" value="TreeGrafter"/>
</dbReference>
<reference evidence="6 7" key="1">
    <citation type="journal article" date="2018" name="Nat. Genet.">
        <title>The Rosa genome provides new insights in the design of modern roses.</title>
        <authorList>
            <person name="Bendahmane M."/>
        </authorList>
    </citation>
    <scope>NUCLEOTIDE SEQUENCE [LARGE SCALE GENOMIC DNA]</scope>
    <source>
        <strain evidence="7">cv. Old Blush</strain>
    </source>
</reference>
<comment type="caution">
    <text evidence="6">The sequence shown here is derived from an EMBL/GenBank/DDBJ whole genome shotgun (WGS) entry which is preliminary data.</text>
</comment>
<dbReference type="Gene3D" id="2.30.280.10">
    <property type="entry name" value="SRA-YDG"/>
    <property type="match status" value="1"/>
</dbReference>
<dbReference type="InterPro" id="IPR003105">
    <property type="entry name" value="SRA_YDG"/>
</dbReference>
<dbReference type="Pfam" id="PF02182">
    <property type="entry name" value="SAD_SRA"/>
    <property type="match status" value="1"/>
</dbReference>
<keyword evidence="6" id="KW-0808">Transferase</keyword>
<dbReference type="EC" id="2.1.1.-" evidence="6"/>
<proteinExistence type="predicted"/>
<evidence type="ECO:0000313" key="7">
    <source>
        <dbReference type="Proteomes" id="UP000238479"/>
    </source>
</evidence>
<dbReference type="InterPro" id="IPR051357">
    <property type="entry name" value="H3K9_HMTase_SUVAR3-9"/>
</dbReference>
<dbReference type="GO" id="GO:0000775">
    <property type="term" value="C:chromosome, centromeric region"/>
    <property type="evidence" value="ECO:0007669"/>
    <property type="project" value="UniProtKB-SubCell"/>
</dbReference>
<dbReference type="OMA" id="LRNVHLH"/>
<dbReference type="OrthoDB" id="5792673at2759"/>
<dbReference type="SUPFAM" id="SSF88697">
    <property type="entry name" value="PUA domain-like"/>
    <property type="match status" value="1"/>
</dbReference>
<dbReference type="STRING" id="74649.A0A2P6P8U4"/>
<dbReference type="PANTHER" id="PTHR45660">
    <property type="entry name" value="HISTONE-LYSINE N-METHYLTRANSFERASE SETMAR"/>
    <property type="match status" value="1"/>
</dbReference>
<accession>A0A2P6P8U4</accession>
<evidence type="ECO:0000259" key="5">
    <source>
        <dbReference type="PROSITE" id="PS51015"/>
    </source>
</evidence>
<evidence type="ECO:0000256" key="2">
    <source>
        <dbReference type="ARBA" id="ARBA00023242"/>
    </source>
</evidence>
<dbReference type="GO" id="GO:0005634">
    <property type="term" value="C:nucleus"/>
    <property type="evidence" value="ECO:0007669"/>
    <property type="project" value="UniProtKB-SubCell"/>
</dbReference>
<feature type="compositionally biased region" description="Basic and acidic residues" evidence="4">
    <location>
        <begin position="208"/>
        <end position="226"/>
    </location>
</feature>
<dbReference type="InterPro" id="IPR036987">
    <property type="entry name" value="SRA-YDG_sf"/>
</dbReference>
<dbReference type="PANTHER" id="PTHR45660:SF46">
    <property type="entry name" value="HISTONE-LYSINE N-METHYLTRANSFERASE, H3 LYSINE-9 SPECIFIC SUVH6"/>
    <property type="match status" value="1"/>
</dbReference>
<dbReference type="SMART" id="SM00466">
    <property type="entry name" value="SRA"/>
    <property type="match status" value="1"/>
</dbReference>
<name>A0A2P6P8U4_ROSCH</name>
<gene>
    <name evidence="6" type="ORF">RchiOBHm_Chr7g0204991</name>
</gene>
<organism evidence="6 7">
    <name type="scientific">Rosa chinensis</name>
    <name type="common">China rose</name>
    <dbReference type="NCBI Taxonomy" id="74649"/>
    <lineage>
        <taxon>Eukaryota</taxon>
        <taxon>Viridiplantae</taxon>
        <taxon>Streptophyta</taxon>
        <taxon>Embryophyta</taxon>
        <taxon>Tracheophyta</taxon>
        <taxon>Spermatophyta</taxon>
        <taxon>Magnoliopsida</taxon>
        <taxon>eudicotyledons</taxon>
        <taxon>Gunneridae</taxon>
        <taxon>Pentapetalae</taxon>
        <taxon>rosids</taxon>
        <taxon>fabids</taxon>
        <taxon>Rosales</taxon>
        <taxon>Rosaceae</taxon>
        <taxon>Rosoideae</taxon>
        <taxon>Rosoideae incertae sedis</taxon>
        <taxon>Rosa</taxon>
    </lineage>
</organism>
<dbReference type="EMBL" id="PDCK01000045">
    <property type="protein sequence ID" value="PRQ18348.1"/>
    <property type="molecule type" value="Genomic_DNA"/>
</dbReference>
<evidence type="ECO:0000313" key="6">
    <source>
        <dbReference type="EMBL" id="PRQ18348.1"/>
    </source>
</evidence>
<feature type="region of interest" description="Disordered" evidence="4">
    <location>
        <begin position="189"/>
        <end position="226"/>
    </location>
</feature>
<comment type="subcellular location">
    <subcellularLocation>
        <location evidence="1">Chromosome</location>
        <location evidence="1">Centromere</location>
    </subcellularLocation>
    <subcellularLocation>
        <location evidence="3">Nucleus</location>
    </subcellularLocation>
</comment>
<dbReference type="Proteomes" id="UP000238479">
    <property type="component" value="Chromosome 7"/>
</dbReference>
<evidence type="ECO:0000256" key="3">
    <source>
        <dbReference type="PROSITE-ProRule" id="PRU00358"/>
    </source>
</evidence>
<dbReference type="AlphaFoldDB" id="A0A2P6P8U4"/>
<protein>
    <submittedName>
        <fullName evidence="6">Putative methyltransferase</fullName>
        <ecNumber evidence="6">2.1.1.-</ecNumber>
    </submittedName>
</protein>
<dbReference type="Gramene" id="PRQ18348">
    <property type="protein sequence ID" value="PRQ18348"/>
    <property type="gene ID" value="RchiOBHm_Chr7g0204991"/>
</dbReference>
<dbReference type="InterPro" id="IPR015947">
    <property type="entry name" value="PUA-like_sf"/>
</dbReference>
<sequence>MRVVMGLQQLESSRTIEQLSGSHSEERLGRLSLENGPEYKRPRVSAFRDFPPGCGQYATSVGTSNGIGMDMTVAKKYPPQRIVEYVRDFPPQCGINICFEAKAFDDVKKSEVDVQDEELHYSELKADVSQVNGGYFLPSNMMERRMERPREKSFDISNSHNHLLEEDVESSELKLNKVIPNLKPASHPSWWKGKVARKSKPGGGMSERQGEKPDSKLQLERSKDAWRTKVGSEIGGHSKKNIHSIAGKTTGFGQASSSSSLHDNNTDAIRKKVTETLGRFKALCRQLEHDKSKEGGTPLRRVDLKAAKILKKEGKHINTGKQILGHVPGVEVGDEFHYRIELNIVGLHHPTQGGIDYATFGGKMLATSIVASGGYADDLHNLNSLTYTGQGGNVMHPDKEPEDQKLQRGNLALKNSMHAKTPVRMIRGSESSDGRTKYYIYDGLYLVVKCWKEMGPHGKLVFKFQLDRIEGQSLLRKK</sequence>
<dbReference type="PROSITE" id="PS51015">
    <property type="entry name" value="YDG"/>
    <property type="match status" value="1"/>
</dbReference>
<feature type="domain" description="YDG" evidence="5">
    <location>
        <begin position="325"/>
        <end position="468"/>
    </location>
</feature>
<keyword evidence="2 3" id="KW-0539">Nucleus</keyword>
<dbReference type="GO" id="GO:0032259">
    <property type="term" value="P:methylation"/>
    <property type="evidence" value="ECO:0007669"/>
    <property type="project" value="UniProtKB-KW"/>
</dbReference>
<keyword evidence="6" id="KW-0489">Methyltransferase</keyword>
<dbReference type="GO" id="GO:0003690">
    <property type="term" value="F:double-stranded DNA binding"/>
    <property type="evidence" value="ECO:0007669"/>
    <property type="project" value="TreeGrafter"/>
</dbReference>
<keyword evidence="7" id="KW-1185">Reference proteome</keyword>
<evidence type="ECO:0000256" key="1">
    <source>
        <dbReference type="ARBA" id="ARBA00004584"/>
    </source>
</evidence>
<evidence type="ECO:0000256" key="4">
    <source>
        <dbReference type="SAM" id="MobiDB-lite"/>
    </source>
</evidence>